<comment type="caution">
    <text evidence="1">The sequence shown here is derived from an EMBL/GenBank/DDBJ whole genome shotgun (WGS) entry which is preliminary data.</text>
</comment>
<reference evidence="1" key="1">
    <citation type="submission" date="2020-05" db="EMBL/GenBank/DDBJ databases">
        <title>Large-scale comparative analyses of tick genomes elucidate their genetic diversity and vector capacities.</title>
        <authorList>
            <person name="Jia N."/>
            <person name="Wang J."/>
            <person name="Shi W."/>
            <person name="Du L."/>
            <person name="Sun Y."/>
            <person name="Zhan W."/>
            <person name="Jiang J."/>
            <person name="Wang Q."/>
            <person name="Zhang B."/>
            <person name="Ji P."/>
            <person name="Sakyi L.B."/>
            <person name="Cui X."/>
            <person name="Yuan T."/>
            <person name="Jiang B."/>
            <person name="Yang W."/>
            <person name="Lam T.T.-Y."/>
            <person name="Chang Q."/>
            <person name="Ding S."/>
            <person name="Wang X."/>
            <person name="Zhu J."/>
            <person name="Ruan X."/>
            <person name="Zhao L."/>
            <person name="Wei J."/>
            <person name="Que T."/>
            <person name="Du C."/>
            <person name="Cheng J."/>
            <person name="Dai P."/>
            <person name="Han X."/>
            <person name="Huang E."/>
            <person name="Gao Y."/>
            <person name="Liu J."/>
            <person name="Shao H."/>
            <person name="Ye R."/>
            <person name="Li L."/>
            <person name="Wei W."/>
            <person name="Wang X."/>
            <person name="Wang C."/>
            <person name="Yang T."/>
            <person name="Huo Q."/>
            <person name="Li W."/>
            <person name="Guo W."/>
            <person name="Chen H."/>
            <person name="Zhou L."/>
            <person name="Ni X."/>
            <person name="Tian J."/>
            <person name="Zhou Y."/>
            <person name="Sheng Y."/>
            <person name="Liu T."/>
            <person name="Pan Y."/>
            <person name="Xia L."/>
            <person name="Li J."/>
            <person name="Zhao F."/>
            <person name="Cao W."/>
        </authorList>
    </citation>
    <scope>NUCLEOTIDE SEQUENCE</scope>
    <source>
        <strain evidence="1">Hyas-2018</strain>
    </source>
</reference>
<gene>
    <name evidence="1" type="ORF">HPB50_009017</name>
</gene>
<accession>A0ACB7TH49</accession>
<sequence>MHGNDEAHSLARGLTFRAGVIEAPLQAEERLLSSRGILSYTGSNGEYIHTPSLIPNHNAGLTLATLTNSDRPIPRTINAQ</sequence>
<organism evidence="1 2">
    <name type="scientific">Hyalomma asiaticum</name>
    <name type="common">Tick</name>
    <dbReference type="NCBI Taxonomy" id="266040"/>
    <lineage>
        <taxon>Eukaryota</taxon>
        <taxon>Metazoa</taxon>
        <taxon>Ecdysozoa</taxon>
        <taxon>Arthropoda</taxon>
        <taxon>Chelicerata</taxon>
        <taxon>Arachnida</taxon>
        <taxon>Acari</taxon>
        <taxon>Parasitiformes</taxon>
        <taxon>Ixodida</taxon>
        <taxon>Ixodoidea</taxon>
        <taxon>Ixodidae</taxon>
        <taxon>Hyalomminae</taxon>
        <taxon>Hyalomma</taxon>
    </lineage>
</organism>
<evidence type="ECO:0000313" key="1">
    <source>
        <dbReference type="EMBL" id="KAH6945566.1"/>
    </source>
</evidence>
<proteinExistence type="predicted"/>
<dbReference type="EMBL" id="CM023481">
    <property type="protein sequence ID" value="KAH6945566.1"/>
    <property type="molecule type" value="Genomic_DNA"/>
</dbReference>
<keyword evidence="2" id="KW-1185">Reference proteome</keyword>
<name>A0ACB7TH49_HYAAI</name>
<protein>
    <submittedName>
        <fullName evidence="1">Uncharacterized protein</fullName>
    </submittedName>
</protein>
<dbReference type="Proteomes" id="UP000821845">
    <property type="component" value="Chromosome 1"/>
</dbReference>
<evidence type="ECO:0000313" key="2">
    <source>
        <dbReference type="Proteomes" id="UP000821845"/>
    </source>
</evidence>